<protein>
    <submittedName>
        <fullName evidence="1">Uncharacterized protein</fullName>
    </submittedName>
</protein>
<organism evidence="1 2">
    <name type="scientific">Streptosporangium subroseum</name>
    <dbReference type="NCBI Taxonomy" id="106412"/>
    <lineage>
        <taxon>Bacteria</taxon>
        <taxon>Bacillati</taxon>
        <taxon>Actinomycetota</taxon>
        <taxon>Actinomycetes</taxon>
        <taxon>Streptosporangiales</taxon>
        <taxon>Streptosporangiaceae</taxon>
        <taxon>Streptosporangium</taxon>
    </lineage>
</organism>
<evidence type="ECO:0000313" key="1">
    <source>
        <dbReference type="EMBL" id="SNS65439.1"/>
    </source>
</evidence>
<sequence>MCRRGKTPLDIDRDPETAMTCHGKTLPVIGRGPRMAVTCHGKTPLDIG</sequence>
<dbReference type="EMBL" id="FZOD01000013">
    <property type="protein sequence ID" value="SNS65439.1"/>
    <property type="molecule type" value="Genomic_DNA"/>
</dbReference>
<name>A0A239G8H8_9ACTN</name>
<evidence type="ECO:0000313" key="2">
    <source>
        <dbReference type="Proteomes" id="UP000198282"/>
    </source>
</evidence>
<accession>A0A239G8H8</accession>
<proteinExistence type="predicted"/>
<gene>
    <name evidence="1" type="ORF">SAMN05216276_101372</name>
</gene>
<keyword evidence="2" id="KW-1185">Reference proteome</keyword>
<dbReference type="Proteomes" id="UP000198282">
    <property type="component" value="Unassembled WGS sequence"/>
</dbReference>
<reference evidence="1 2" key="1">
    <citation type="submission" date="2017-06" db="EMBL/GenBank/DDBJ databases">
        <authorList>
            <person name="Kim H.J."/>
            <person name="Triplett B.A."/>
        </authorList>
    </citation>
    <scope>NUCLEOTIDE SEQUENCE [LARGE SCALE GENOMIC DNA]</scope>
    <source>
        <strain evidence="1 2">CGMCC 4.2132</strain>
    </source>
</reference>
<dbReference type="AlphaFoldDB" id="A0A239G8H8"/>